<proteinExistence type="predicted"/>
<reference evidence="2" key="1">
    <citation type="submission" date="2011-06" db="EMBL/GenBank/DDBJ databases">
        <title>Complete genome sequence of Paenibacillus mucilaginosus KNP414.</title>
        <authorList>
            <person name="Wang J."/>
            <person name="Hu S."/>
            <person name="Hu X."/>
            <person name="Zhang B."/>
            <person name="Dong D."/>
            <person name="Zhang S."/>
            <person name="Zhao K."/>
            <person name="Wu D."/>
        </authorList>
    </citation>
    <scope>NUCLEOTIDE SEQUENCE [LARGE SCALE GENOMIC DNA]</scope>
    <source>
        <strain evidence="2">KNP414</strain>
    </source>
</reference>
<evidence type="ECO:0000313" key="2">
    <source>
        <dbReference type="Proteomes" id="UP000006620"/>
    </source>
</evidence>
<dbReference type="EMBL" id="CP002869">
    <property type="protein sequence ID" value="AEI42518.1"/>
    <property type="molecule type" value="Genomic_DNA"/>
</dbReference>
<accession>F8FBF1</accession>
<dbReference type="KEGG" id="pms:KNP414_03981"/>
<evidence type="ECO:0008006" key="3">
    <source>
        <dbReference type="Google" id="ProtNLM"/>
    </source>
</evidence>
<dbReference type="Proteomes" id="UP000006620">
    <property type="component" value="Chromosome"/>
</dbReference>
<reference evidence="1 2" key="2">
    <citation type="journal article" date="2013" name="Genome Announc.">
        <title>Genome Sequence of Growth-Improving Paenibacillus mucilaginosus Strain KNP414.</title>
        <authorList>
            <person name="Lu J.J."/>
            <person name="Wang J.F."/>
            <person name="Hu X.F."/>
        </authorList>
    </citation>
    <scope>NUCLEOTIDE SEQUENCE [LARGE SCALE GENOMIC DNA]</scope>
    <source>
        <strain evidence="1 2">KNP414</strain>
    </source>
</reference>
<organism evidence="1 2">
    <name type="scientific">Paenibacillus mucilaginosus (strain KNP414)</name>
    <dbReference type="NCBI Taxonomy" id="1036673"/>
    <lineage>
        <taxon>Bacteria</taxon>
        <taxon>Bacillati</taxon>
        <taxon>Bacillota</taxon>
        <taxon>Bacilli</taxon>
        <taxon>Bacillales</taxon>
        <taxon>Paenibacillaceae</taxon>
        <taxon>Paenibacillus</taxon>
    </lineage>
</organism>
<dbReference type="HOGENOM" id="CLU_181292_1_0_9"/>
<sequence length="68" mass="7715">MEAWMQKYKGSMVELIYSDGAERFTKRVVRILSVHGSYVLAYCTERRAVRSFALGGILAYQPLRGRGA</sequence>
<name>F8FBF1_PAEMK</name>
<evidence type="ECO:0000313" key="1">
    <source>
        <dbReference type="EMBL" id="AEI42518.1"/>
    </source>
</evidence>
<protein>
    <recommendedName>
        <fullName evidence="3">WYL domain-containing protein</fullName>
    </recommendedName>
</protein>
<dbReference type="RefSeq" id="WP_013917674.1">
    <property type="nucleotide sequence ID" value="NC_015690.1"/>
</dbReference>
<gene>
    <name evidence="1" type="ordered locus">KNP414_03981</name>
</gene>
<dbReference type="AlphaFoldDB" id="F8FBF1"/>
<dbReference type="PATRIC" id="fig|1036673.3.peg.3661"/>